<evidence type="ECO:0000313" key="3">
    <source>
        <dbReference type="Proteomes" id="UP000217289"/>
    </source>
</evidence>
<evidence type="ECO:0008006" key="4">
    <source>
        <dbReference type="Google" id="ProtNLM"/>
    </source>
</evidence>
<accession>A0A250IM43</accession>
<dbReference type="AlphaFoldDB" id="A0A250IM43"/>
<sequence length="616" mass="66261">MSWSYSLPFAILTLFSLSACRVTVDDAPGDVSGDEQSLLCGGAGPCWADLQTINIGASSAPGRTGQWWCDHHFGLNLRGSWECVEGTGSACSSQVPNSGNVRCGRLGSDGSTPYSGASRAIQPLGYGRVERILVTQSAAERNGKWWCDNHFGNNLGGSWRCLDVSGGGSCGATVPNGELVSCSQYGNVQSVSVGGSAAPGRTGQWWCDVHFGGNLGGNWDCLAVTGGNCMADAPPSATVTCGRYTPVDESPFAPPSCTDPSLNGAEREFCSYTEYMTTRRTSTLYLYNDYLRAGINRSFGGTLFELYGSDKRNRIEEHGGSAVQLSIWGYDPQASGTAYFTTTVCSPTAHDSAATCQEANGGTPCAAVATGAQISNCTTEQSCGGWSAAAPWNPIQAQAANCGWNGPTNDVSQVIESNGALTFVKSNPYHFTKTTAFDGMTWRVTGKVPSNRPYLQLTYQMSYSSTRMVGEHNQEIPALITDETLGHWYYYYEGNAPYADARGTVTRLRSDFGTELRLPARTAPLPQPPPSTYHDATEEWMTVCDREEFQCLTVASFAPGVKTFAQGGPYITPLGRFALGGAYNAAWDIYLFPYRYDDIVAGKSVREWIYDLKLGR</sequence>
<feature type="chain" id="PRO_5012829206" description="Lipoprotein" evidence="1">
    <location>
        <begin position="22"/>
        <end position="616"/>
    </location>
</feature>
<feature type="signal peptide" evidence="1">
    <location>
        <begin position="1"/>
        <end position="21"/>
    </location>
</feature>
<gene>
    <name evidence="2" type="ORF">MEBOL_005800</name>
</gene>
<dbReference type="KEGG" id="mbd:MEBOL_005800"/>
<evidence type="ECO:0000313" key="2">
    <source>
        <dbReference type="EMBL" id="ATB32323.1"/>
    </source>
</evidence>
<keyword evidence="1" id="KW-0732">Signal</keyword>
<organism evidence="2 3">
    <name type="scientific">Melittangium boletus DSM 14713</name>
    <dbReference type="NCBI Taxonomy" id="1294270"/>
    <lineage>
        <taxon>Bacteria</taxon>
        <taxon>Pseudomonadati</taxon>
        <taxon>Myxococcota</taxon>
        <taxon>Myxococcia</taxon>
        <taxon>Myxococcales</taxon>
        <taxon>Cystobacterineae</taxon>
        <taxon>Archangiaceae</taxon>
        <taxon>Melittangium</taxon>
    </lineage>
</organism>
<dbReference type="Proteomes" id="UP000217289">
    <property type="component" value="Chromosome"/>
</dbReference>
<evidence type="ECO:0000256" key="1">
    <source>
        <dbReference type="SAM" id="SignalP"/>
    </source>
</evidence>
<keyword evidence="3" id="KW-1185">Reference proteome</keyword>
<reference evidence="2 3" key="1">
    <citation type="submission" date="2017-06" db="EMBL/GenBank/DDBJ databases">
        <authorList>
            <person name="Kim H.J."/>
            <person name="Triplett B.A."/>
        </authorList>
    </citation>
    <scope>NUCLEOTIDE SEQUENCE [LARGE SCALE GENOMIC DNA]</scope>
    <source>
        <strain evidence="2 3">DSM 14713</strain>
    </source>
</reference>
<proteinExistence type="predicted"/>
<protein>
    <recommendedName>
        <fullName evidence="4">Lipoprotein</fullName>
    </recommendedName>
</protein>
<name>A0A250IM43_9BACT</name>
<dbReference type="EMBL" id="CP022163">
    <property type="protein sequence ID" value="ATB32323.1"/>
    <property type="molecule type" value="Genomic_DNA"/>
</dbReference>